<dbReference type="EnsemblPlants" id="AET6Gv20117500.2">
    <property type="protein sequence ID" value="AET6Gv20117500.2"/>
    <property type="gene ID" value="AET6Gv20117500"/>
</dbReference>
<keyword evidence="2" id="KW-0812">Transmembrane</keyword>
<reference evidence="3" key="3">
    <citation type="journal article" date="2017" name="Nature">
        <title>Genome sequence of the progenitor of the wheat D genome Aegilops tauschii.</title>
        <authorList>
            <person name="Luo M.C."/>
            <person name="Gu Y.Q."/>
            <person name="Puiu D."/>
            <person name="Wang H."/>
            <person name="Twardziok S.O."/>
            <person name="Deal K.R."/>
            <person name="Huo N."/>
            <person name="Zhu T."/>
            <person name="Wang L."/>
            <person name="Wang Y."/>
            <person name="McGuire P.E."/>
            <person name="Liu S."/>
            <person name="Long H."/>
            <person name="Ramasamy R.K."/>
            <person name="Rodriguez J.C."/>
            <person name="Van S.L."/>
            <person name="Yuan L."/>
            <person name="Wang Z."/>
            <person name="Xia Z."/>
            <person name="Xiao L."/>
            <person name="Anderson O.D."/>
            <person name="Ouyang S."/>
            <person name="Liang Y."/>
            <person name="Zimin A.V."/>
            <person name="Pertea G."/>
            <person name="Qi P."/>
            <person name="Bennetzen J.L."/>
            <person name="Dai X."/>
            <person name="Dawson M.W."/>
            <person name="Muller H.G."/>
            <person name="Kugler K."/>
            <person name="Rivarola-Duarte L."/>
            <person name="Spannagl M."/>
            <person name="Mayer K.F.X."/>
            <person name="Lu F.H."/>
            <person name="Bevan M.W."/>
            <person name="Leroy P."/>
            <person name="Li P."/>
            <person name="You F.M."/>
            <person name="Sun Q."/>
            <person name="Liu Z."/>
            <person name="Lyons E."/>
            <person name="Wicker T."/>
            <person name="Salzberg S.L."/>
            <person name="Devos K.M."/>
            <person name="Dvorak J."/>
        </authorList>
    </citation>
    <scope>NUCLEOTIDE SEQUENCE [LARGE SCALE GENOMIC DNA]</scope>
    <source>
        <strain evidence="3">cv. AL8/78</strain>
    </source>
</reference>
<keyword evidence="2" id="KW-1133">Transmembrane helix</keyword>
<feature type="transmembrane region" description="Helical" evidence="2">
    <location>
        <begin position="32"/>
        <end position="49"/>
    </location>
</feature>
<sequence>MCGAKGGAAAAAPWWRLPVEVLLLWATRAARSAWSVPVAIALLGIAVLGRRMRRQSKAVARLRLVLDDKECLREAGPVIGFVAAAAEAGAGKERSTSQARLPARLPSGGRFRHSGGRQWRWAAESRR</sequence>
<dbReference type="AlphaFoldDB" id="A0A453MW23"/>
<keyword evidence="2" id="KW-0472">Membrane</keyword>
<reference evidence="4" key="2">
    <citation type="journal article" date="2017" name="Nat. Plants">
        <title>The Aegilops tauschii genome reveals multiple impacts of transposons.</title>
        <authorList>
            <person name="Zhao G."/>
            <person name="Zou C."/>
            <person name="Li K."/>
            <person name="Wang K."/>
            <person name="Li T."/>
            <person name="Gao L."/>
            <person name="Zhang X."/>
            <person name="Wang H."/>
            <person name="Yang Z."/>
            <person name="Liu X."/>
            <person name="Jiang W."/>
            <person name="Mao L."/>
            <person name="Kong X."/>
            <person name="Jiao Y."/>
            <person name="Jia J."/>
        </authorList>
    </citation>
    <scope>NUCLEOTIDE SEQUENCE [LARGE SCALE GENOMIC DNA]</scope>
    <source>
        <strain evidence="4">cv. AL8/78</strain>
    </source>
</reference>
<evidence type="ECO:0000256" key="2">
    <source>
        <dbReference type="SAM" id="Phobius"/>
    </source>
</evidence>
<reference evidence="3" key="4">
    <citation type="submission" date="2019-03" db="UniProtKB">
        <authorList>
            <consortium name="EnsemblPlants"/>
        </authorList>
    </citation>
    <scope>IDENTIFICATION</scope>
</reference>
<dbReference type="Proteomes" id="UP000015105">
    <property type="component" value="Chromosome 6D"/>
</dbReference>
<evidence type="ECO:0000256" key="1">
    <source>
        <dbReference type="SAM" id="MobiDB-lite"/>
    </source>
</evidence>
<evidence type="ECO:0000313" key="4">
    <source>
        <dbReference type="Proteomes" id="UP000015105"/>
    </source>
</evidence>
<evidence type="ECO:0000313" key="3">
    <source>
        <dbReference type="EnsemblPlants" id="AET6Gv20117500.2"/>
    </source>
</evidence>
<keyword evidence="4" id="KW-1185">Reference proteome</keyword>
<protein>
    <submittedName>
        <fullName evidence="3">Uncharacterized protein</fullName>
    </submittedName>
</protein>
<reference evidence="4" key="1">
    <citation type="journal article" date="2014" name="Science">
        <title>Ancient hybridizations among the ancestral genomes of bread wheat.</title>
        <authorList>
            <consortium name="International Wheat Genome Sequencing Consortium,"/>
            <person name="Marcussen T."/>
            <person name="Sandve S.R."/>
            <person name="Heier L."/>
            <person name="Spannagl M."/>
            <person name="Pfeifer M."/>
            <person name="Jakobsen K.S."/>
            <person name="Wulff B.B."/>
            <person name="Steuernagel B."/>
            <person name="Mayer K.F."/>
            <person name="Olsen O.A."/>
        </authorList>
    </citation>
    <scope>NUCLEOTIDE SEQUENCE [LARGE SCALE GENOMIC DNA]</scope>
    <source>
        <strain evidence="4">cv. AL8/78</strain>
    </source>
</reference>
<organism evidence="3 4">
    <name type="scientific">Aegilops tauschii subsp. strangulata</name>
    <name type="common">Goatgrass</name>
    <dbReference type="NCBI Taxonomy" id="200361"/>
    <lineage>
        <taxon>Eukaryota</taxon>
        <taxon>Viridiplantae</taxon>
        <taxon>Streptophyta</taxon>
        <taxon>Embryophyta</taxon>
        <taxon>Tracheophyta</taxon>
        <taxon>Spermatophyta</taxon>
        <taxon>Magnoliopsida</taxon>
        <taxon>Liliopsida</taxon>
        <taxon>Poales</taxon>
        <taxon>Poaceae</taxon>
        <taxon>BOP clade</taxon>
        <taxon>Pooideae</taxon>
        <taxon>Triticodae</taxon>
        <taxon>Triticeae</taxon>
        <taxon>Triticinae</taxon>
        <taxon>Aegilops</taxon>
    </lineage>
</organism>
<proteinExistence type="predicted"/>
<feature type="region of interest" description="Disordered" evidence="1">
    <location>
        <begin position="88"/>
        <end position="127"/>
    </location>
</feature>
<name>A0A453MW23_AEGTS</name>
<accession>A0A453MW23</accession>
<dbReference type="Gramene" id="AET6Gv20117500.2">
    <property type="protein sequence ID" value="AET6Gv20117500.2"/>
    <property type="gene ID" value="AET6Gv20117500"/>
</dbReference>
<reference evidence="3" key="5">
    <citation type="journal article" date="2021" name="G3 (Bethesda)">
        <title>Aegilops tauschii genome assembly Aet v5.0 features greater sequence contiguity and improved annotation.</title>
        <authorList>
            <person name="Wang L."/>
            <person name="Zhu T."/>
            <person name="Rodriguez J.C."/>
            <person name="Deal K.R."/>
            <person name="Dubcovsky J."/>
            <person name="McGuire P.E."/>
            <person name="Lux T."/>
            <person name="Spannagl M."/>
            <person name="Mayer K.F.X."/>
            <person name="Baldrich P."/>
            <person name="Meyers B.C."/>
            <person name="Huo N."/>
            <person name="Gu Y.Q."/>
            <person name="Zhou H."/>
            <person name="Devos K.M."/>
            <person name="Bennetzen J.L."/>
            <person name="Unver T."/>
            <person name="Budak H."/>
            <person name="Gulick P.J."/>
            <person name="Galiba G."/>
            <person name="Kalapos B."/>
            <person name="Nelson D.R."/>
            <person name="Li P."/>
            <person name="You F.M."/>
            <person name="Luo M.C."/>
            <person name="Dvorak J."/>
        </authorList>
    </citation>
    <scope>NUCLEOTIDE SEQUENCE [LARGE SCALE GENOMIC DNA]</scope>
    <source>
        <strain evidence="3">cv. AL8/78</strain>
    </source>
</reference>